<name>A0A7J7SJA9_RHIFE</name>
<proteinExistence type="predicted"/>
<sequence length="122" mass="13486">MLLILESGPHSVDCFGFEPYSLWLRFWTPTFQLYSGLPTPLNLPPSCLKSSHSRSLPSRFLCSSLSILSLISLKFLCPRTLSSPHLSPPDMHLPLLYPRYLGDLGLPHSSGGFTIQETSPAA</sequence>
<evidence type="ECO:0000313" key="1">
    <source>
        <dbReference type="EMBL" id="KAF6288413.1"/>
    </source>
</evidence>
<dbReference type="Proteomes" id="UP000585614">
    <property type="component" value="Unassembled WGS sequence"/>
</dbReference>
<protein>
    <submittedName>
        <fullName evidence="1">Uncharacterized protein</fullName>
    </submittedName>
</protein>
<accession>A0A7J7SJA9</accession>
<organism evidence="1 2">
    <name type="scientific">Rhinolophus ferrumequinum</name>
    <name type="common">Greater horseshoe bat</name>
    <dbReference type="NCBI Taxonomy" id="59479"/>
    <lineage>
        <taxon>Eukaryota</taxon>
        <taxon>Metazoa</taxon>
        <taxon>Chordata</taxon>
        <taxon>Craniata</taxon>
        <taxon>Vertebrata</taxon>
        <taxon>Euteleostomi</taxon>
        <taxon>Mammalia</taxon>
        <taxon>Eutheria</taxon>
        <taxon>Laurasiatheria</taxon>
        <taxon>Chiroptera</taxon>
        <taxon>Yinpterochiroptera</taxon>
        <taxon>Rhinolophoidea</taxon>
        <taxon>Rhinolophidae</taxon>
        <taxon>Rhinolophinae</taxon>
        <taxon>Rhinolophus</taxon>
    </lineage>
</organism>
<dbReference type="AlphaFoldDB" id="A0A7J7SJA9"/>
<dbReference type="EMBL" id="JACAGC010000022">
    <property type="protein sequence ID" value="KAF6288413.1"/>
    <property type="molecule type" value="Genomic_DNA"/>
</dbReference>
<evidence type="ECO:0000313" key="2">
    <source>
        <dbReference type="Proteomes" id="UP000585614"/>
    </source>
</evidence>
<gene>
    <name evidence="1" type="ORF">mRhiFer1_009146</name>
</gene>
<comment type="caution">
    <text evidence="1">The sequence shown here is derived from an EMBL/GenBank/DDBJ whole genome shotgun (WGS) entry which is preliminary data.</text>
</comment>
<reference evidence="1 2" key="1">
    <citation type="journal article" date="2020" name="Nature">
        <title>Six reference-quality genomes reveal evolution of bat adaptations.</title>
        <authorList>
            <person name="Jebb D."/>
            <person name="Huang Z."/>
            <person name="Pippel M."/>
            <person name="Hughes G.M."/>
            <person name="Lavrichenko K."/>
            <person name="Devanna P."/>
            <person name="Winkler S."/>
            <person name="Jermiin L.S."/>
            <person name="Skirmuntt E.C."/>
            <person name="Katzourakis A."/>
            <person name="Burkitt-Gray L."/>
            <person name="Ray D.A."/>
            <person name="Sullivan K.A.M."/>
            <person name="Roscito J.G."/>
            <person name="Kirilenko B.M."/>
            <person name="Davalos L.M."/>
            <person name="Corthals A.P."/>
            <person name="Power M.L."/>
            <person name="Jones G."/>
            <person name="Ransome R.D."/>
            <person name="Dechmann D.K.N."/>
            <person name="Locatelli A.G."/>
            <person name="Puechmaille S.J."/>
            <person name="Fedrigo O."/>
            <person name="Jarvis E.D."/>
            <person name="Hiller M."/>
            <person name="Vernes S.C."/>
            <person name="Myers E.W."/>
            <person name="Teeling E.C."/>
        </authorList>
    </citation>
    <scope>NUCLEOTIDE SEQUENCE [LARGE SCALE GENOMIC DNA]</scope>
    <source>
        <strain evidence="1">MRhiFer1</strain>
        <tissue evidence="1">Lung</tissue>
    </source>
</reference>